<dbReference type="InterPro" id="IPR018490">
    <property type="entry name" value="cNMP-bd_dom_sf"/>
</dbReference>
<dbReference type="InterPro" id="IPR050397">
    <property type="entry name" value="Env_Response_Regulators"/>
</dbReference>
<dbReference type="InterPro" id="IPR036390">
    <property type="entry name" value="WH_DNA-bd_sf"/>
</dbReference>
<reference evidence="6 7" key="1">
    <citation type="submission" date="2018-08" db="EMBL/GenBank/DDBJ databases">
        <title>Draft genome sequence of Psychrilyobacter sp. strain SD5 isolated from Black Sea water.</title>
        <authorList>
            <person name="Yadav S."/>
            <person name="Villanueva L."/>
            <person name="Damste J.S.S."/>
        </authorList>
    </citation>
    <scope>NUCLEOTIDE SEQUENCE [LARGE SCALE GENOMIC DNA]</scope>
    <source>
        <strain evidence="6 7">SD5</strain>
    </source>
</reference>
<evidence type="ECO:0000256" key="1">
    <source>
        <dbReference type="ARBA" id="ARBA00023015"/>
    </source>
</evidence>
<organism evidence="6 7">
    <name type="scientific">Psychrilyobacter piezotolerans</name>
    <dbReference type="NCBI Taxonomy" id="2293438"/>
    <lineage>
        <taxon>Bacteria</taxon>
        <taxon>Fusobacteriati</taxon>
        <taxon>Fusobacteriota</taxon>
        <taxon>Fusobacteriia</taxon>
        <taxon>Fusobacteriales</taxon>
        <taxon>Fusobacteriaceae</taxon>
        <taxon>Psychrilyobacter</taxon>
    </lineage>
</organism>
<protein>
    <submittedName>
        <fullName evidence="6">Crp/Fnr family transcriptional regulator</fullName>
    </submittedName>
</protein>
<dbReference type="PROSITE" id="PS50042">
    <property type="entry name" value="CNMP_BINDING_3"/>
    <property type="match status" value="1"/>
</dbReference>
<dbReference type="SMART" id="SM00419">
    <property type="entry name" value="HTH_CRP"/>
    <property type="match status" value="1"/>
</dbReference>
<keyword evidence="7" id="KW-1185">Reference proteome</keyword>
<dbReference type="Gene3D" id="2.60.120.10">
    <property type="entry name" value="Jelly Rolls"/>
    <property type="match status" value="1"/>
</dbReference>
<evidence type="ECO:0000313" key="7">
    <source>
        <dbReference type="Proteomes" id="UP000263486"/>
    </source>
</evidence>
<dbReference type="InterPro" id="IPR000595">
    <property type="entry name" value="cNMP-bd_dom"/>
</dbReference>
<dbReference type="PROSITE" id="PS51063">
    <property type="entry name" value="HTH_CRP_2"/>
    <property type="match status" value="1"/>
</dbReference>
<sequence length="227" mass="26345">MKIINSPNLLKKYIELYNISSIFSNNLEKYMSLYQFKKNEHLFTSSEKVNYFYLLVAGGTKIVLNLENGKSLLIDYSKPLEMLGEMEIINNPYSKYDIIATEDTTVIGISMSVFSKLIADDPIFWKYLYSSTLNKLQATVNSNIISSSYSFEHVLANYLINHAVEKGDEILIESTSFNDLSQLLGTSYRHLNRVLKKFIEQGLIKKDKRRIVITDYEKLSEYYIELY</sequence>
<feature type="domain" description="HTH crp-type" evidence="5">
    <location>
        <begin position="149"/>
        <end position="217"/>
    </location>
</feature>
<keyword evidence="1" id="KW-0805">Transcription regulation</keyword>
<dbReference type="SUPFAM" id="SSF51206">
    <property type="entry name" value="cAMP-binding domain-like"/>
    <property type="match status" value="1"/>
</dbReference>
<gene>
    <name evidence="6" type="ORF">DYH56_01065</name>
</gene>
<dbReference type="EMBL" id="QUAJ01000001">
    <property type="protein sequence ID" value="REI43274.1"/>
    <property type="molecule type" value="Genomic_DNA"/>
</dbReference>
<keyword evidence="2" id="KW-0238">DNA-binding</keyword>
<dbReference type="PANTHER" id="PTHR24567">
    <property type="entry name" value="CRP FAMILY TRANSCRIPTIONAL REGULATORY PROTEIN"/>
    <property type="match status" value="1"/>
</dbReference>
<dbReference type="CDD" id="cd00038">
    <property type="entry name" value="CAP_ED"/>
    <property type="match status" value="1"/>
</dbReference>
<dbReference type="SUPFAM" id="SSF46785">
    <property type="entry name" value="Winged helix' DNA-binding domain"/>
    <property type="match status" value="1"/>
</dbReference>
<dbReference type="InterPro" id="IPR014710">
    <property type="entry name" value="RmlC-like_jellyroll"/>
</dbReference>
<keyword evidence="3" id="KW-0804">Transcription</keyword>
<dbReference type="Proteomes" id="UP000263486">
    <property type="component" value="Unassembled WGS sequence"/>
</dbReference>
<accession>A0ABX9KL44</accession>
<dbReference type="PANTHER" id="PTHR24567:SF26">
    <property type="entry name" value="REGULATORY PROTEIN YEIL"/>
    <property type="match status" value="1"/>
</dbReference>
<comment type="caution">
    <text evidence="6">The sequence shown here is derived from an EMBL/GenBank/DDBJ whole genome shotgun (WGS) entry which is preliminary data.</text>
</comment>
<proteinExistence type="predicted"/>
<dbReference type="InterPro" id="IPR012318">
    <property type="entry name" value="HTH_CRP"/>
</dbReference>
<evidence type="ECO:0000313" key="6">
    <source>
        <dbReference type="EMBL" id="REI43274.1"/>
    </source>
</evidence>
<evidence type="ECO:0000256" key="3">
    <source>
        <dbReference type="ARBA" id="ARBA00023163"/>
    </source>
</evidence>
<feature type="domain" description="Cyclic nucleotide-binding" evidence="4">
    <location>
        <begin position="15"/>
        <end position="135"/>
    </location>
</feature>
<evidence type="ECO:0000259" key="5">
    <source>
        <dbReference type="PROSITE" id="PS51063"/>
    </source>
</evidence>
<dbReference type="RefSeq" id="WP_114640993.1">
    <property type="nucleotide sequence ID" value="NZ_JAACIO010000001.1"/>
</dbReference>
<name>A0ABX9KL44_9FUSO</name>
<evidence type="ECO:0000259" key="4">
    <source>
        <dbReference type="PROSITE" id="PS50042"/>
    </source>
</evidence>
<evidence type="ECO:0000256" key="2">
    <source>
        <dbReference type="ARBA" id="ARBA00023125"/>
    </source>
</evidence>
<dbReference type="Pfam" id="PF13545">
    <property type="entry name" value="HTH_Crp_2"/>
    <property type="match status" value="1"/>
</dbReference>
<dbReference type="Pfam" id="PF00027">
    <property type="entry name" value="cNMP_binding"/>
    <property type="match status" value="1"/>
</dbReference>